<protein>
    <submittedName>
        <fullName evidence="2">Fe-S-cluster-containing dehydrogenase component</fullName>
    </submittedName>
</protein>
<name>A0A1H7YZ62_9BACT</name>
<feature type="domain" description="4Fe-4S ferredoxin-type" evidence="1">
    <location>
        <begin position="10"/>
        <end position="37"/>
    </location>
</feature>
<dbReference type="Proteomes" id="UP000198744">
    <property type="component" value="Unassembled WGS sequence"/>
</dbReference>
<organism evidence="2 3">
    <name type="scientific">Syntrophus gentianae</name>
    <dbReference type="NCBI Taxonomy" id="43775"/>
    <lineage>
        <taxon>Bacteria</taxon>
        <taxon>Pseudomonadati</taxon>
        <taxon>Thermodesulfobacteriota</taxon>
        <taxon>Syntrophia</taxon>
        <taxon>Syntrophales</taxon>
        <taxon>Syntrophaceae</taxon>
        <taxon>Syntrophus</taxon>
    </lineage>
</organism>
<dbReference type="InterPro" id="IPR017896">
    <property type="entry name" value="4Fe4S_Fe-S-bd"/>
</dbReference>
<reference evidence="2 3" key="1">
    <citation type="submission" date="2016-10" db="EMBL/GenBank/DDBJ databases">
        <authorList>
            <person name="de Groot N.N."/>
        </authorList>
    </citation>
    <scope>NUCLEOTIDE SEQUENCE [LARGE SCALE GENOMIC DNA]</scope>
    <source>
        <strain evidence="2 3">DSM 8423</strain>
    </source>
</reference>
<dbReference type="OrthoDB" id="5394763at2"/>
<accession>A0A1H7YZ62</accession>
<keyword evidence="3" id="KW-1185">Reference proteome</keyword>
<evidence type="ECO:0000313" key="2">
    <source>
        <dbReference type="EMBL" id="SEM51285.1"/>
    </source>
</evidence>
<dbReference type="SUPFAM" id="SSF54862">
    <property type="entry name" value="4Fe-4S ferredoxins"/>
    <property type="match status" value="1"/>
</dbReference>
<evidence type="ECO:0000259" key="1">
    <source>
        <dbReference type="PROSITE" id="PS51379"/>
    </source>
</evidence>
<dbReference type="PROSITE" id="PS51379">
    <property type="entry name" value="4FE4S_FER_2"/>
    <property type="match status" value="1"/>
</dbReference>
<sequence>MSDVKKRLIKEIKADLDKCIGCRACELACSAFHAKPKYSSINPDRARIRMVIDEQNDVYVPVRGGEYAKAECSGRQTYKINGIEYPQCSFCGASCPSRDWFKEPDSGLPIACDMCEDIPPQKEPMCVQVCRTGALTYVEYEEECEEKATPDEMELGLESLADRYGLDKVMNAVARMAQQGTGVEPQK</sequence>
<dbReference type="AlphaFoldDB" id="A0A1H7YZ62"/>
<evidence type="ECO:0000313" key="3">
    <source>
        <dbReference type="Proteomes" id="UP000198744"/>
    </source>
</evidence>
<dbReference type="STRING" id="43775.SAMN04489760_11925"/>
<gene>
    <name evidence="2" type="ORF">SAMN04489760_11925</name>
</gene>
<dbReference type="EMBL" id="FOBS01000019">
    <property type="protein sequence ID" value="SEM51285.1"/>
    <property type="molecule type" value="Genomic_DNA"/>
</dbReference>
<dbReference type="RefSeq" id="WP_093883998.1">
    <property type="nucleotide sequence ID" value="NZ_FOBS01000019.1"/>
</dbReference>
<proteinExistence type="predicted"/>
<dbReference type="Gene3D" id="3.30.70.20">
    <property type="match status" value="1"/>
</dbReference>